<accession>A0A918M6P8</accession>
<reference evidence="1" key="2">
    <citation type="submission" date="2020-09" db="EMBL/GenBank/DDBJ databases">
        <authorList>
            <person name="Sun Q."/>
            <person name="Ohkuma M."/>
        </authorList>
    </citation>
    <scope>NUCLEOTIDE SEQUENCE</scope>
    <source>
        <strain evidence="1">JCM 4391</strain>
    </source>
</reference>
<evidence type="ECO:0000313" key="2">
    <source>
        <dbReference type="Proteomes" id="UP000636661"/>
    </source>
</evidence>
<sequence>MTDLDSPPSTVQPYGPGNRWTFSYKETGFQQTAELALYAEPDGSPISDDYLPEEITAAELWRMWVTQYADLYHEKWPDLYPPGAVPILWTVTRPTMSGIFEAAPHMTDRPPIPEEYRWMDDERQDFLTHYSHPVHAVTGERLNWLRLPILDRAWNETAAHKGGFIQEATGWKPSPLQPTMNVRQLGAAAGLYVPPMPA</sequence>
<organism evidence="1 2">
    <name type="scientific">Streptomyces lavendofoliae</name>
    <dbReference type="NCBI Taxonomy" id="67314"/>
    <lineage>
        <taxon>Bacteria</taxon>
        <taxon>Bacillati</taxon>
        <taxon>Actinomycetota</taxon>
        <taxon>Actinomycetes</taxon>
        <taxon>Kitasatosporales</taxon>
        <taxon>Streptomycetaceae</taxon>
        <taxon>Streptomyces</taxon>
    </lineage>
</organism>
<comment type="caution">
    <text evidence="1">The sequence shown here is derived from an EMBL/GenBank/DDBJ whole genome shotgun (WGS) entry which is preliminary data.</text>
</comment>
<dbReference type="Proteomes" id="UP000636661">
    <property type="component" value="Unassembled WGS sequence"/>
</dbReference>
<proteinExistence type="predicted"/>
<evidence type="ECO:0000313" key="1">
    <source>
        <dbReference type="EMBL" id="GGU61287.1"/>
    </source>
</evidence>
<dbReference type="EMBL" id="BMTP01000019">
    <property type="protein sequence ID" value="GGU61287.1"/>
    <property type="molecule type" value="Genomic_DNA"/>
</dbReference>
<name>A0A918M6P8_9ACTN</name>
<dbReference type="RefSeq" id="WP_229891651.1">
    <property type="nucleotide sequence ID" value="NZ_BMTP01000019.1"/>
</dbReference>
<reference evidence="1" key="1">
    <citation type="journal article" date="2014" name="Int. J. Syst. Evol. Microbiol.">
        <title>Complete genome sequence of Corynebacterium casei LMG S-19264T (=DSM 44701T), isolated from a smear-ripened cheese.</title>
        <authorList>
            <consortium name="US DOE Joint Genome Institute (JGI-PGF)"/>
            <person name="Walter F."/>
            <person name="Albersmeier A."/>
            <person name="Kalinowski J."/>
            <person name="Ruckert C."/>
        </authorList>
    </citation>
    <scope>NUCLEOTIDE SEQUENCE</scope>
    <source>
        <strain evidence="1">JCM 4391</strain>
    </source>
</reference>
<dbReference type="AlphaFoldDB" id="A0A918M6P8"/>
<gene>
    <name evidence="1" type="ORF">GCM10010274_57690</name>
</gene>
<protein>
    <submittedName>
        <fullName evidence="1">Uncharacterized protein</fullName>
    </submittedName>
</protein>
<keyword evidence="2" id="KW-1185">Reference proteome</keyword>